<comment type="caution">
    <text evidence="1">The sequence shown here is derived from an EMBL/GenBank/DDBJ whole genome shotgun (WGS) entry which is preliminary data.</text>
</comment>
<dbReference type="Proteomes" id="UP000784294">
    <property type="component" value="Unassembled WGS sequence"/>
</dbReference>
<gene>
    <name evidence="1" type="ORF">PXEA_LOCUS4706</name>
</gene>
<proteinExistence type="predicted"/>
<dbReference type="AlphaFoldDB" id="A0A448WGM2"/>
<evidence type="ECO:0000313" key="2">
    <source>
        <dbReference type="Proteomes" id="UP000784294"/>
    </source>
</evidence>
<sequence>MIFQFRFQFIFPIFDLIIAVDRSDQLGRKCRTPSPTEWFNKAEASGQMPASHSTPHQTLAQLLSFSSVCFSLHILDVAKLTSAKLSKELS</sequence>
<accession>A0A448WGM2</accession>
<name>A0A448WGM2_9PLAT</name>
<reference evidence="1" key="1">
    <citation type="submission" date="2018-11" db="EMBL/GenBank/DDBJ databases">
        <authorList>
            <consortium name="Pathogen Informatics"/>
        </authorList>
    </citation>
    <scope>NUCLEOTIDE SEQUENCE</scope>
</reference>
<evidence type="ECO:0000313" key="1">
    <source>
        <dbReference type="EMBL" id="VEL11266.1"/>
    </source>
</evidence>
<organism evidence="1 2">
    <name type="scientific">Protopolystoma xenopodis</name>
    <dbReference type="NCBI Taxonomy" id="117903"/>
    <lineage>
        <taxon>Eukaryota</taxon>
        <taxon>Metazoa</taxon>
        <taxon>Spiralia</taxon>
        <taxon>Lophotrochozoa</taxon>
        <taxon>Platyhelminthes</taxon>
        <taxon>Monogenea</taxon>
        <taxon>Polyopisthocotylea</taxon>
        <taxon>Polystomatidea</taxon>
        <taxon>Polystomatidae</taxon>
        <taxon>Protopolystoma</taxon>
    </lineage>
</organism>
<dbReference type="EMBL" id="CAAALY010011314">
    <property type="protein sequence ID" value="VEL11266.1"/>
    <property type="molecule type" value="Genomic_DNA"/>
</dbReference>
<keyword evidence="2" id="KW-1185">Reference proteome</keyword>
<protein>
    <submittedName>
        <fullName evidence="1">Uncharacterized protein</fullName>
    </submittedName>
</protein>